<keyword evidence="4" id="KW-0472">Membrane</keyword>
<evidence type="ECO:0000256" key="1">
    <source>
        <dbReference type="ARBA" id="ARBA00000085"/>
    </source>
</evidence>
<dbReference type="Pfam" id="PF02518">
    <property type="entry name" value="HATPase_c"/>
    <property type="match status" value="1"/>
</dbReference>
<dbReference type="Pfam" id="PF07495">
    <property type="entry name" value="Y_Y_Y"/>
    <property type="match status" value="1"/>
</dbReference>
<dbReference type="PANTHER" id="PTHR43547:SF2">
    <property type="entry name" value="HYBRID SIGNAL TRANSDUCTION HISTIDINE KINASE C"/>
    <property type="match status" value="1"/>
</dbReference>
<dbReference type="Proteomes" id="UP001597201">
    <property type="component" value="Unassembled WGS sequence"/>
</dbReference>
<dbReference type="InterPro" id="IPR011123">
    <property type="entry name" value="Y_Y_Y"/>
</dbReference>
<dbReference type="Gene3D" id="1.10.287.130">
    <property type="match status" value="1"/>
</dbReference>
<dbReference type="InterPro" id="IPR003961">
    <property type="entry name" value="FN3_dom"/>
</dbReference>
<comment type="caution">
    <text evidence="7">The sequence shown here is derived from an EMBL/GenBank/DDBJ whole genome shotgun (WGS) entry which is preliminary data.</text>
</comment>
<dbReference type="SUPFAM" id="SSF47384">
    <property type="entry name" value="Homodimeric domain of signal transducing histidine kinase"/>
    <property type="match status" value="1"/>
</dbReference>
<dbReference type="Pfam" id="PF07494">
    <property type="entry name" value="Reg_prop"/>
    <property type="match status" value="3"/>
</dbReference>
<evidence type="ECO:0000256" key="5">
    <source>
        <dbReference type="SAM" id="SignalP"/>
    </source>
</evidence>
<dbReference type="InterPro" id="IPR036890">
    <property type="entry name" value="HATPase_C_sf"/>
</dbReference>
<gene>
    <name evidence="7" type="ORF">ACFQ39_03365</name>
</gene>
<dbReference type="InterPro" id="IPR036097">
    <property type="entry name" value="HisK_dim/P_sf"/>
</dbReference>
<feature type="transmembrane region" description="Helical" evidence="4">
    <location>
        <begin position="796"/>
        <end position="817"/>
    </location>
</feature>
<dbReference type="InterPro" id="IPR004358">
    <property type="entry name" value="Sig_transdc_His_kin-like_C"/>
</dbReference>
<dbReference type="PROSITE" id="PS50109">
    <property type="entry name" value="HIS_KIN"/>
    <property type="match status" value="1"/>
</dbReference>
<keyword evidence="5" id="KW-0732">Signal</keyword>
<dbReference type="InterPro" id="IPR003661">
    <property type="entry name" value="HisK_dim/P_dom"/>
</dbReference>
<organism evidence="7 8">
    <name type="scientific">Namhaeicola litoreus</name>
    <dbReference type="NCBI Taxonomy" id="1052145"/>
    <lineage>
        <taxon>Bacteria</taxon>
        <taxon>Pseudomonadati</taxon>
        <taxon>Bacteroidota</taxon>
        <taxon>Flavobacteriia</taxon>
        <taxon>Flavobacteriales</taxon>
        <taxon>Flavobacteriaceae</taxon>
        <taxon>Namhaeicola</taxon>
    </lineage>
</organism>
<dbReference type="SUPFAM" id="SSF63829">
    <property type="entry name" value="Calcium-dependent phosphotriesterase"/>
    <property type="match status" value="2"/>
</dbReference>
<reference evidence="8" key="1">
    <citation type="journal article" date="2019" name="Int. J. Syst. Evol. Microbiol.">
        <title>The Global Catalogue of Microorganisms (GCM) 10K type strain sequencing project: providing services to taxonomists for standard genome sequencing and annotation.</title>
        <authorList>
            <consortium name="The Broad Institute Genomics Platform"/>
            <consortium name="The Broad Institute Genome Sequencing Center for Infectious Disease"/>
            <person name="Wu L."/>
            <person name="Ma J."/>
        </authorList>
    </citation>
    <scope>NUCLEOTIDE SEQUENCE [LARGE SCALE GENOMIC DNA]</scope>
    <source>
        <strain evidence="8">CCUG 61485</strain>
    </source>
</reference>
<dbReference type="PRINTS" id="PR00344">
    <property type="entry name" value="BCTRLSENSOR"/>
</dbReference>
<comment type="catalytic activity">
    <reaction evidence="1">
        <text>ATP + protein L-histidine = ADP + protein N-phospho-L-histidine.</text>
        <dbReference type="EC" id="2.7.13.3"/>
    </reaction>
</comment>
<evidence type="ECO:0000256" key="4">
    <source>
        <dbReference type="SAM" id="Phobius"/>
    </source>
</evidence>
<dbReference type="InterPro" id="IPR005467">
    <property type="entry name" value="His_kinase_dom"/>
</dbReference>
<dbReference type="InterPro" id="IPR015943">
    <property type="entry name" value="WD40/YVTN_repeat-like_dom_sf"/>
</dbReference>
<name>A0ABW3XZK0_9FLAO</name>
<dbReference type="CDD" id="cd00082">
    <property type="entry name" value="HisKA"/>
    <property type="match status" value="1"/>
</dbReference>
<dbReference type="Gene3D" id="2.130.10.10">
    <property type="entry name" value="YVTN repeat-like/Quinoprotein amine dehydrogenase"/>
    <property type="match status" value="3"/>
</dbReference>
<dbReference type="SMART" id="SM00387">
    <property type="entry name" value="HATPase_c"/>
    <property type="match status" value="1"/>
</dbReference>
<dbReference type="EC" id="2.7.13.3" evidence="2"/>
<dbReference type="InterPro" id="IPR003594">
    <property type="entry name" value="HATPase_dom"/>
</dbReference>
<dbReference type="CDD" id="cd00063">
    <property type="entry name" value="FN3"/>
    <property type="match status" value="1"/>
</dbReference>
<proteinExistence type="predicted"/>
<accession>A0ABW3XZK0</accession>
<keyword evidence="7" id="KW-0547">Nucleotide-binding</keyword>
<dbReference type="RefSeq" id="WP_377176446.1">
    <property type="nucleotide sequence ID" value="NZ_JBHTMY010000002.1"/>
</dbReference>
<keyword evidence="4" id="KW-1133">Transmembrane helix</keyword>
<feature type="signal peptide" evidence="5">
    <location>
        <begin position="1"/>
        <end position="21"/>
    </location>
</feature>
<dbReference type="Gene3D" id="3.30.565.10">
    <property type="entry name" value="Histidine kinase-like ATPase, C-terminal domain"/>
    <property type="match status" value="1"/>
</dbReference>
<dbReference type="Pfam" id="PF00512">
    <property type="entry name" value="HisKA"/>
    <property type="match status" value="1"/>
</dbReference>
<evidence type="ECO:0000259" key="6">
    <source>
        <dbReference type="PROSITE" id="PS50109"/>
    </source>
</evidence>
<dbReference type="GO" id="GO:0005524">
    <property type="term" value="F:ATP binding"/>
    <property type="evidence" value="ECO:0007669"/>
    <property type="project" value="UniProtKB-KW"/>
</dbReference>
<dbReference type="EMBL" id="JBHTMY010000002">
    <property type="protein sequence ID" value="MFD1314643.1"/>
    <property type="molecule type" value="Genomic_DNA"/>
</dbReference>
<feature type="chain" id="PRO_5047108712" description="histidine kinase" evidence="5">
    <location>
        <begin position="22"/>
        <end position="1112"/>
    </location>
</feature>
<protein>
    <recommendedName>
        <fullName evidence="2">histidine kinase</fullName>
        <ecNumber evidence="2">2.7.13.3</ecNumber>
    </recommendedName>
</protein>
<feature type="domain" description="Histidine kinase" evidence="6">
    <location>
        <begin position="869"/>
        <end position="1111"/>
    </location>
</feature>
<keyword evidence="8" id="KW-1185">Reference proteome</keyword>
<keyword evidence="7" id="KW-0067">ATP-binding</keyword>
<sequence>MPPLKKLLLTLFSVLTLNTWAQLNLDNLQQFSEKNGLSSETVNRVLVDKKGYIWIGTPNGLSRYDGYEFKQFFSNPTDSTAIQGMLIYAMMEDEQGNIWAGTNPSFLEMYDPKKNTFKSYDYSSIIDPLFGKNPLYGYTLFSVRENANHRIYFIVTSYEEESWLLYLDPKDNVIKIYNGPDEKAFRGAYRLIKGSSGEIWVLSNSGMFFIDKNNQLKPYHTLDNLMYKKGKYPTDMAFTSDQHMLVITDDFSLIDLNLDTDQTQTWEADYLKKQGVSGTSFNHIVLDQSENIWIGTGMGLYYFDRKNHDFEAFTEGQNKDFEHIPITSLAIDHFGNLWIGTANKGLLYYEEKPNFISYRSNNNEENSLGGWVGQIFEASDRKIWLRNNNGINILDIPQKKMQLLQSKSLPPYFNIATIWENDRSVFMSMFEQSVYRFSLQDQSISKAEFPGFPEKLTIRSFHKDVFGNEWYGTDRGLYCKKNNTQSYKNYDLLHLPGADMRSNNINSIFESVKYGLWLLTDNGFYLYRYDNDSIERHGFDPKLGDTFITQDMSSFYEDPNGNIWLGLWQGGLANFNPETKTIKNYTADDGLPSMSIQGILGDEKNGTLWLSSFNGLTRFDPSVEKFNNFSVMDGIQGSQFSDGACLQTSDGLLIFGGSNGITILDPDEIKTNYAAPKVFLTDLKLFNRSVIPGENSVLKKPIDETDEVILNHNQNDLSLEFVALHFSNPLKNEYAYTLENYDDTWRNVGSQNQAFYPNLSPGKYLFKVKAANDKGVWSDESSSLQITIKPPWWKTWWAYSLYALGFLLMGILLHRFFKARTIRIEREKSKDRELKQAKEIEKAYTQLKTTQTQLIQSEKMASLGELTAGIAHEIQNPLNFVNNFAEVSTELIEEVEEEIKKKPEERDEGLVTHNMVDLKENLKKINHHGKRAGEIVKGMLQHSRAGSGQKEWTDLNTLADEYFRLAYHGLRAKDKSFNAQMESNFDADLPKMEVVPQEFGRVLLNLMTNAFYAVNERNKKEEATYKPTVTVSTKKEGSKILISVKDNGVGIPDHIKEKIFQPFFTTKPTGSGTGLGLSLSYDIVKAHGGEIKLKSTQDLGTEFIIELPLNKA</sequence>
<dbReference type="InterPro" id="IPR013783">
    <property type="entry name" value="Ig-like_fold"/>
</dbReference>
<keyword evidence="4" id="KW-0812">Transmembrane</keyword>
<dbReference type="PANTHER" id="PTHR43547">
    <property type="entry name" value="TWO-COMPONENT HISTIDINE KINASE"/>
    <property type="match status" value="1"/>
</dbReference>
<keyword evidence="3" id="KW-0597">Phosphoprotein</keyword>
<dbReference type="Gene3D" id="2.60.40.10">
    <property type="entry name" value="Immunoglobulins"/>
    <property type="match status" value="1"/>
</dbReference>
<evidence type="ECO:0000256" key="2">
    <source>
        <dbReference type="ARBA" id="ARBA00012438"/>
    </source>
</evidence>
<dbReference type="InterPro" id="IPR011110">
    <property type="entry name" value="Reg_prop"/>
</dbReference>
<evidence type="ECO:0000256" key="3">
    <source>
        <dbReference type="ARBA" id="ARBA00022553"/>
    </source>
</evidence>
<dbReference type="SUPFAM" id="SSF55874">
    <property type="entry name" value="ATPase domain of HSP90 chaperone/DNA topoisomerase II/histidine kinase"/>
    <property type="match status" value="1"/>
</dbReference>
<evidence type="ECO:0000313" key="7">
    <source>
        <dbReference type="EMBL" id="MFD1314643.1"/>
    </source>
</evidence>
<dbReference type="SMART" id="SM00388">
    <property type="entry name" value="HisKA"/>
    <property type="match status" value="1"/>
</dbReference>
<evidence type="ECO:0000313" key="8">
    <source>
        <dbReference type="Proteomes" id="UP001597201"/>
    </source>
</evidence>